<protein>
    <submittedName>
        <fullName evidence="3">Phosphoesterase</fullName>
    </submittedName>
</protein>
<keyword evidence="4" id="KW-1185">Reference proteome</keyword>
<comment type="caution">
    <text evidence="3">The sequence shown here is derived from an EMBL/GenBank/DDBJ whole genome shotgun (WGS) entry which is preliminary data.</text>
</comment>
<dbReference type="Gene3D" id="1.20.144.10">
    <property type="entry name" value="Phosphatidic acid phosphatase type 2/haloperoxidase"/>
    <property type="match status" value="1"/>
</dbReference>
<feature type="transmembrane region" description="Helical" evidence="1">
    <location>
        <begin position="172"/>
        <end position="193"/>
    </location>
</feature>
<keyword evidence="1" id="KW-1133">Transmembrane helix</keyword>
<dbReference type="RefSeq" id="WP_204964108.1">
    <property type="nucleotide sequence ID" value="NZ_BAAAUR010000010.1"/>
</dbReference>
<evidence type="ECO:0000313" key="3">
    <source>
        <dbReference type="EMBL" id="GLJ94627.1"/>
    </source>
</evidence>
<accession>A0A9W6HK10</accession>
<evidence type="ECO:0000259" key="2">
    <source>
        <dbReference type="Pfam" id="PF01569"/>
    </source>
</evidence>
<evidence type="ECO:0000313" key="4">
    <source>
        <dbReference type="Proteomes" id="UP001142291"/>
    </source>
</evidence>
<dbReference type="AlphaFoldDB" id="A0A9W6HK10"/>
<dbReference type="Proteomes" id="UP001142291">
    <property type="component" value="Unassembled WGS sequence"/>
</dbReference>
<keyword evidence="1" id="KW-0812">Transmembrane</keyword>
<sequence>MTVRSWHFLAIAAGLVVAFVGFYLFFVHGYMGQLLDEQARIGAQFAAATRFADALDAVPLVSAGIVVLAVVIGLLRRQVLTTVVALAVVTASNLTTQLLKHELLSRPDNGATGEWHNSFPSGHTTVAASAVFALFLVCAPRLRPLIAAVGAAVLIAIGALLVGNQWHRPSDVVGGILVVAIFVFLGGAVLAPLRPAAATPRHGIAGTVGLLVVASIVSACAFGVAYLAVAGGDAPPEVSTLAGLVAIAVTIGATSLLAARLFRRVG</sequence>
<feature type="transmembrane region" description="Helical" evidence="1">
    <location>
        <begin position="7"/>
        <end position="26"/>
    </location>
</feature>
<dbReference type="InterPro" id="IPR036938">
    <property type="entry name" value="PAP2/HPO_sf"/>
</dbReference>
<dbReference type="Pfam" id="PF01569">
    <property type="entry name" value="PAP2"/>
    <property type="match status" value="1"/>
</dbReference>
<evidence type="ECO:0000256" key="1">
    <source>
        <dbReference type="SAM" id="Phobius"/>
    </source>
</evidence>
<feature type="transmembrane region" description="Helical" evidence="1">
    <location>
        <begin position="205"/>
        <end position="229"/>
    </location>
</feature>
<feature type="transmembrane region" description="Helical" evidence="1">
    <location>
        <begin position="145"/>
        <end position="166"/>
    </location>
</feature>
<organism evidence="3 4">
    <name type="scientific">Microbacterium dextranolyticum</name>
    <dbReference type="NCBI Taxonomy" id="36806"/>
    <lineage>
        <taxon>Bacteria</taxon>
        <taxon>Bacillati</taxon>
        <taxon>Actinomycetota</taxon>
        <taxon>Actinomycetes</taxon>
        <taxon>Micrococcales</taxon>
        <taxon>Microbacteriaceae</taxon>
        <taxon>Microbacterium</taxon>
    </lineage>
</organism>
<feature type="transmembrane region" description="Helical" evidence="1">
    <location>
        <begin position="119"/>
        <end position="138"/>
    </location>
</feature>
<dbReference type="EMBL" id="BSER01000003">
    <property type="protein sequence ID" value="GLJ94627.1"/>
    <property type="molecule type" value="Genomic_DNA"/>
</dbReference>
<feature type="transmembrane region" description="Helical" evidence="1">
    <location>
        <begin position="241"/>
        <end position="262"/>
    </location>
</feature>
<feature type="transmembrane region" description="Helical" evidence="1">
    <location>
        <begin position="82"/>
        <end position="99"/>
    </location>
</feature>
<reference evidence="3" key="2">
    <citation type="submission" date="2023-01" db="EMBL/GenBank/DDBJ databases">
        <authorList>
            <person name="Sun Q."/>
            <person name="Evtushenko L."/>
        </authorList>
    </citation>
    <scope>NUCLEOTIDE SEQUENCE</scope>
    <source>
        <strain evidence="3">VKM Ac-1940</strain>
    </source>
</reference>
<dbReference type="InterPro" id="IPR000326">
    <property type="entry name" value="PAP2/HPO"/>
</dbReference>
<feature type="transmembrane region" description="Helical" evidence="1">
    <location>
        <begin position="57"/>
        <end position="75"/>
    </location>
</feature>
<dbReference type="SUPFAM" id="SSF48317">
    <property type="entry name" value="Acid phosphatase/Vanadium-dependent haloperoxidase"/>
    <property type="match status" value="1"/>
</dbReference>
<reference evidence="3" key="1">
    <citation type="journal article" date="2014" name="Int. J. Syst. Evol. Microbiol.">
        <title>Complete genome sequence of Corynebacterium casei LMG S-19264T (=DSM 44701T), isolated from a smear-ripened cheese.</title>
        <authorList>
            <consortium name="US DOE Joint Genome Institute (JGI-PGF)"/>
            <person name="Walter F."/>
            <person name="Albersmeier A."/>
            <person name="Kalinowski J."/>
            <person name="Ruckert C."/>
        </authorList>
    </citation>
    <scope>NUCLEOTIDE SEQUENCE</scope>
    <source>
        <strain evidence="3">VKM Ac-1940</strain>
    </source>
</reference>
<feature type="domain" description="Phosphatidic acid phosphatase type 2/haloperoxidase" evidence="2">
    <location>
        <begin position="108"/>
        <end position="184"/>
    </location>
</feature>
<gene>
    <name evidence="3" type="ORF">GCM10017591_06880</name>
</gene>
<proteinExistence type="predicted"/>
<keyword evidence="1" id="KW-0472">Membrane</keyword>
<name>A0A9W6HK10_9MICO</name>